<feature type="transmembrane region" description="Helical" evidence="1">
    <location>
        <begin position="176"/>
        <end position="196"/>
    </location>
</feature>
<dbReference type="PANTHER" id="PTHR39430:SF1">
    <property type="entry name" value="PROTEASE"/>
    <property type="match status" value="1"/>
</dbReference>
<dbReference type="GO" id="GO:0004175">
    <property type="term" value="F:endopeptidase activity"/>
    <property type="evidence" value="ECO:0007669"/>
    <property type="project" value="UniProtKB-ARBA"/>
</dbReference>
<feature type="transmembrane region" description="Helical" evidence="1">
    <location>
        <begin position="93"/>
        <end position="111"/>
    </location>
</feature>
<reference evidence="3 4" key="1">
    <citation type="submission" date="2018-01" db="EMBL/GenBank/DDBJ databases">
        <title>Genome sequence of the PGP bacterium Paenibacillus illinoisensis E3.</title>
        <authorList>
            <person name="Rolli E."/>
            <person name="Marasco R."/>
            <person name="Bessem C."/>
            <person name="Michoud G."/>
            <person name="Gaiarsa S."/>
            <person name="Borin S."/>
            <person name="Daffonchio D."/>
        </authorList>
    </citation>
    <scope>NUCLEOTIDE SEQUENCE [LARGE SCALE GENOMIC DNA]</scope>
    <source>
        <strain evidence="3 4">E3</strain>
    </source>
</reference>
<evidence type="ECO:0000313" key="3">
    <source>
        <dbReference type="EMBL" id="PYY26086.1"/>
    </source>
</evidence>
<evidence type="ECO:0000313" key="4">
    <source>
        <dbReference type="Proteomes" id="UP000247459"/>
    </source>
</evidence>
<feature type="transmembrane region" description="Helical" evidence="1">
    <location>
        <begin position="21"/>
        <end position="40"/>
    </location>
</feature>
<dbReference type="OrthoDB" id="1523022at2"/>
<feature type="transmembrane region" description="Helical" evidence="1">
    <location>
        <begin position="154"/>
        <end position="170"/>
    </location>
</feature>
<feature type="domain" description="CAAX prenyl protease 2/Lysostaphin resistance protein A-like" evidence="2">
    <location>
        <begin position="96"/>
        <end position="188"/>
    </location>
</feature>
<dbReference type="GO" id="GO:0080120">
    <property type="term" value="P:CAAX-box protein maturation"/>
    <property type="evidence" value="ECO:0007669"/>
    <property type="project" value="UniProtKB-ARBA"/>
</dbReference>
<gene>
    <name evidence="3" type="ORF">PIL02S_05461</name>
</gene>
<dbReference type="InterPro" id="IPR003675">
    <property type="entry name" value="Rce1/LyrA-like_dom"/>
</dbReference>
<keyword evidence="1" id="KW-0472">Membrane</keyword>
<dbReference type="PANTHER" id="PTHR39430">
    <property type="entry name" value="MEMBRANE-ASSOCIATED PROTEASE-RELATED"/>
    <property type="match status" value="1"/>
</dbReference>
<name>A0A2W0C2B8_9BACL</name>
<evidence type="ECO:0000256" key="1">
    <source>
        <dbReference type="SAM" id="Phobius"/>
    </source>
</evidence>
<sequence length="205" mass="23288">MKKPEQLQVYNKPAVPRLKDVAIGYVSLLFMCSAALFVFVQMDMVSMQRLLAFEKPLLMVLLVLGCSLGLILFGVLMTYLVPEKYIHESNKEYANQPLCYIFIFMSLAGLFEELLFRGIIQNLLYIVLDEKWFAILASSALFVAFHFSYFKTPIMLLNIVIPSLLFGSLYGATDNLIVPVIVHVAMNVGVTLLFKYKVIVLKKDK</sequence>
<evidence type="ECO:0000259" key="2">
    <source>
        <dbReference type="Pfam" id="PF02517"/>
    </source>
</evidence>
<organism evidence="3 4">
    <name type="scientific">Paenibacillus illinoisensis</name>
    <dbReference type="NCBI Taxonomy" id="59845"/>
    <lineage>
        <taxon>Bacteria</taxon>
        <taxon>Bacillati</taxon>
        <taxon>Bacillota</taxon>
        <taxon>Bacilli</taxon>
        <taxon>Bacillales</taxon>
        <taxon>Paenibacillaceae</taxon>
        <taxon>Paenibacillus</taxon>
    </lineage>
</organism>
<dbReference type="Pfam" id="PF02517">
    <property type="entry name" value="Rce1-like"/>
    <property type="match status" value="1"/>
</dbReference>
<dbReference type="AlphaFoldDB" id="A0A2W0C2B8"/>
<feature type="transmembrane region" description="Helical" evidence="1">
    <location>
        <begin position="131"/>
        <end position="147"/>
    </location>
</feature>
<feature type="transmembrane region" description="Helical" evidence="1">
    <location>
        <begin position="60"/>
        <end position="81"/>
    </location>
</feature>
<keyword evidence="1" id="KW-0812">Transmembrane</keyword>
<dbReference type="EMBL" id="PRLG01000029">
    <property type="protein sequence ID" value="PYY26086.1"/>
    <property type="molecule type" value="Genomic_DNA"/>
</dbReference>
<proteinExistence type="predicted"/>
<comment type="caution">
    <text evidence="3">The sequence shown here is derived from an EMBL/GenBank/DDBJ whole genome shotgun (WGS) entry which is preliminary data.</text>
</comment>
<keyword evidence="1" id="KW-1133">Transmembrane helix</keyword>
<dbReference type="Proteomes" id="UP000247459">
    <property type="component" value="Unassembled WGS sequence"/>
</dbReference>
<protein>
    <recommendedName>
        <fullName evidence="2">CAAX prenyl protease 2/Lysostaphin resistance protein A-like domain-containing protein</fullName>
    </recommendedName>
</protein>
<accession>A0A2W0C2B8</accession>